<name>A0AAV4EIU0_9GAST</name>
<evidence type="ECO:0000313" key="3">
    <source>
        <dbReference type="Proteomes" id="UP000762676"/>
    </source>
</evidence>
<evidence type="ECO:0000313" key="2">
    <source>
        <dbReference type="EMBL" id="GFR60519.1"/>
    </source>
</evidence>
<dbReference type="CDD" id="cd20237">
    <property type="entry name" value="PFM_LIN24-like"/>
    <property type="match status" value="1"/>
</dbReference>
<dbReference type="EMBL" id="BMAT01000145">
    <property type="protein sequence ID" value="GFR60519.1"/>
    <property type="molecule type" value="Genomic_DNA"/>
</dbReference>
<dbReference type="PANTHER" id="PTHR39369">
    <property type="entry name" value="LIN-24 (TWENTY-FOUR) LIKE"/>
    <property type="match status" value="1"/>
</dbReference>
<protein>
    <submittedName>
        <fullName evidence="2">DNA excision repair protein ERCC 6</fullName>
    </submittedName>
</protein>
<comment type="caution">
    <text evidence="2">The sequence shown here is derived from an EMBL/GenBank/DDBJ whole genome shotgun (WGS) entry which is preliminary data.</text>
</comment>
<gene>
    <name evidence="2" type="ORF">ElyMa_000081300</name>
</gene>
<dbReference type="InterPro" id="IPR004991">
    <property type="entry name" value="Aerolysin-like"/>
</dbReference>
<dbReference type="PANTHER" id="PTHR39369:SF6">
    <property type="entry name" value="LIN-24 (TWENTY-FOUR) LIKE"/>
    <property type="match status" value="1"/>
</dbReference>
<dbReference type="SUPFAM" id="SSF56973">
    <property type="entry name" value="Aerolisin/ETX pore-forming domain"/>
    <property type="match status" value="1"/>
</dbReference>
<evidence type="ECO:0000256" key="1">
    <source>
        <dbReference type="SAM" id="MobiDB-lite"/>
    </source>
</evidence>
<keyword evidence="3" id="KW-1185">Reference proteome</keyword>
<feature type="region of interest" description="Disordered" evidence="1">
    <location>
        <begin position="36"/>
        <end position="56"/>
    </location>
</feature>
<reference evidence="2 3" key="1">
    <citation type="journal article" date="2021" name="Elife">
        <title>Chloroplast acquisition without the gene transfer in kleptoplastic sea slugs, Plakobranchus ocellatus.</title>
        <authorList>
            <person name="Maeda T."/>
            <person name="Takahashi S."/>
            <person name="Yoshida T."/>
            <person name="Shimamura S."/>
            <person name="Takaki Y."/>
            <person name="Nagai Y."/>
            <person name="Toyoda A."/>
            <person name="Suzuki Y."/>
            <person name="Arimoto A."/>
            <person name="Ishii H."/>
            <person name="Satoh N."/>
            <person name="Nishiyama T."/>
            <person name="Hasebe M."/>
            <person name="Maruyama T."/>
            <person name="Minagawa J."/>
            <person name="Obokata J."/>
            <person name="Shigenobu S."/>
        </authorList>
    </citation>
    <scope>NUCLEOTIDE SEQUENCE [LARGE SCALE GENOMIC DNA]</scope>
</reference>
<sequence>MLHSSFNCLQRLRWKKHHFNIEVPQNYYVFEDVSNPKDMPQQQHHGGNNNAFTNPQQSGMSVVGNTGKNAESVTIDTQFKNDTEREQTYKFRFEKNRRQEMTVSFQKGFTFGTETHFKVGLPQIFGGDTELEFGANTEYQVTNSKGQTFEESVVMEATSDITVARNSCYVADVKLEDLRVMKPFRSTTRMRIPEGYAPVYIKRKSDGKQVFVYVVRNLKDVFGHCASVKTSTAAAPGVDGAPPPRYDGTWLDFITEGYVEGTFVSKHQILLRNVSDPTEGVGDQE</sequence>
<organism evidence="2 3">
    <name type="scientific">Elysia marginata</name>
    <dbReference type="NCBI Taxonomy" id="1093978"/>
    <lineage>
        <taxon>Eukaryota</taxon>
        <taxon>Metazoa</taxon>
        <taxon>Spiralia</taxon>
        <taxon>Lophotrochozoa</taxon>
        <taxon>Mollusca</taxon>
        <taxon>Gastropoda</taxon>
        <taxon>Heterobranchia</taxon>
        <taxon>Euthyneura</taxon>
        <taxon>Panpulmonata</taxon>
        <taxon>Sacoglossa</taxon>
        <taxon>Placobranchoidea</taxon>
        <taxon>Plakobranchidae</taxon>
        <taxon>Elysia</taxon>
    </lineage>
</organism>
<proteinExistence type="predicted"/>
<dbReference type="Gene3D" id="2.170.15.10">
    <property type="entry name" value="Proaerolysin, chain A, domain 3"/>
    <property type="match status" value="1"/>
</dbReference>
<dbReference type="Proteomes" id="UP000762676">
    <property type="component" value="Unassembled WGS sequence"/>
</dbReference>
<dbReference type="Pfam" id="PF03318">
    <property type="entry name" value="ETX_MTX2"/>
    <property type="match status" value="1"/>
</dbReference>
<accession>A0AAV4EIU0</accession>
<dbReference type="AlphaFoldDB" id="A0AAV4EIU0"/>
<feature type="compositionally biased region" description="Polar residues" evidence="1">
    <location>
        <begin position="40"/>
        <end position="56"/>
    </location>
</feature>